<feature type="non-terminal residue" evidence="2">
    <location>
        <position position="1"/>
    </location>
</feature>
<organism evidence="2 3">
    <name type="scientific">Engystomops pustulosus</name>
    <name type="common">Tungara frog</name>
    <name type="synonym">Physalaemus pustulosus</name>
    <dbReference type="NCBI Taxonomy" id="76066"/>
    <lineage>
        <taxon>Eukaryota</taxon>
        <taxon>Metazoa</taxon>
        <taxon>Chordata</taxon>
        <taxon>Craniata</taxon>
        <taxon>Vertebrata</taxon>
        <taxon>Euteleostomi</taxon>
        <taxon>Amphibia</taxon>
        <taxon>Batrachia</taxon>
        <taxon>Anura</taxon>
        <taxon>Neobatrachia</taxon>
        <taxon>Hyloidea</taxon>
        <taxon>Leptodactylidae</taxon>
        <taxon>Leiuperinae</taxon>
        <taxon>Engystomops</taxon>
    </lineage>
</organism>
<evidence type="ECO:0000313" key="2">
    <source>
        <dbReference type="EMBL" id="KAG8534685.1"/>
    </source>
</evidence>
<feature type="region of interest" description="Disordered" evidence="1">
    <location>
        <begin position="1"/>
        <end position="33"/>
    </location>
</feature>
<evidence type="ECO:0000313" key="3">
    <source>
        <dbReference type="Proteomes" id="UP000824782"/>
    </source>
</evidence>
<dbReference type="Proteomes" id="UP000824782">
    <property type="component" value="Unassembled WGS sequence"/>
</dbReference>
<proteinExistence type="predicted"/>
<evidence type="ECO:0000256" key="1">
    <source>
        <dbReference type="SAM" id="MobiDB-lite"/>
    </source>
</evidence>
<feature type="compositionally biased region" description="Polar residues" evidence="1">
    <location>
        <begin position="227"/>
        <end position="240"/>
    </location>
</feature>
<reference evidence="2" key="1">
    <citation type="thesis" date="2020" institute="ProQuest LLC" country="789 East Eisenhower Parkway, Ann Arbor, MI, USA">
        <title>Comparative Genomics and Chromosome Evolution.</title>
        <authorList>
            <person name="Mudd A.B."/>
        </authorList>
    </citation>
    <scope>NUCLEOTIDE SEQUENCE</scope>
    <source>
        <strain evidence="2">237g6f4</strain>
        <tissue evidence="2">Blood</tissue>
    </source>
</reference>
<keyword evidence="3" id="KW-1185">Reference proteome</keyword>
<accession>A0AAV6YGE9</accession>
<gene>
    <name evidence="2" type="ORF">GDO81_018830</name>
</gene>
<protein>
    <submittedName>
        <fullName evidence="2">Uncharacterized protein</fullName>
    </submittedName>
</protein>
<feature type="region of interest" description="Disordered" evidence="1">
    <location>
        <begin position="219"/>
        <end position="240"/>
    </location>
</feature>
<dbReference type="EMBL" id="WNYA01094921">
    <property type="protein sequence ID" value="KAG8534685.1"/>
    <property type="molecule type" value="Genomic_DNA"/>
</dbReference>
<name>A0AAV6YGE9_ENGPU</name>
<comment type="caution">
    <text evidence="2">The sequence shown here is derived from an EMBL/GenBank/DDBJ whole genome shotgun (WGS) entry which is preliminary data.</text>
</comment>
<sequence length="240" mass="26542">GSLVVEEADPAQQTTPVDVHASQGTPAGPQLSKFPSQINLAQLRLQHMHQQLLAQRQMQQVQQRRPNPNVPPQTMVMNNSRPQGPPAHQQAMANQQGQRFVAVQNINPRANGLMMPQQPLRYPPPEMHMHNIPRRGPAPGHVRAPYMGQKQVRAPPLIHEPREGVQVYTLTASRGIRPRCLLFSGRFLVTRASATRGPAPPPPVQPSAVWPAEMGRASPHPSWSWCPPQQTPSTSLPCLM</sequence>
<feature type="region of interest" description="Disordered" evidence="1">
    <location>
        <begin position="60"/>
        <end position="92"/>
    </location>
</feature>
<dbReference type="AlphaFoldDB" id="A0AAV6YGE9"/>